<dbReference type="SUPFAM" id="SSF55729">
    <property type="entry name" value="Acyl-CoA N-acyltransferases (Nat)"/>
    <property type="match status" value="2"/>
</dbReference>
<name>A0AA42CI72_9PROT</name>
<dbReference type="EMBL" id="JAPDNT010000010">
    <property type="protein sequence ID" value="MCW3475652.1"/>
    <property type="molecule type" value="Genomic_DNA"/>
</dbReference>
<reference evidence="4" key="2">
    <citation type="submission" date="2022-10" db="EMBL/GenBank/DDBJ databases">
        <authorList>
            <person name="Trinh H.N."/>
        </authorList>
    </citation>
    <scope>NUCLEOTIDE SEQUENCE</scope>
    <source>
        <strain evidence="4">RN2-1</strain>
    </source>
</reference>
<dbReference type="RefSeq" id="WP_264714374.1">
    <property type="nucleotide sequence ID" value="NZ_JAPDNT010000010.1"/>
</dbReference>
<sequence>MTSAAILRAGRDDDAEGFIALIDACWAEYPGCVMDLDGEVPELRALASYYAGQDGALWAAEVAGRVVGMVATRPLRDGEESWEICKMYAAREMRGGGLAHALIEAAEAHARTQGAQRMKLWTDTRFDRAHRFYEKRSYVRSGPIRALNDKSNSIEFAYTKPLAGVHVERLDAAGAASAEGCLALILKECVDNDASVSFLPPLVLDKAAAFWRRMAADVAGGRRVLLAAWVDGLLAGIVMLDLDMPENQPHRADLQKLLVRPGIRRRGVGRLLMERIEQEARDEGRRLLVLDTRAGDAAEPLYRGMGWQEAGRIPGFAVNADGTLGDTVYFWKNVG</sequence>
<dbReference type="InterPro" id="IPR050832">
    <property type="entry name" value="Bact_Acetyltransf"/>
</dbReference>
<dbReference type="Pfam" id="PF00583">
    <property type="entry name" value="Acetyltransf_1"/>
    <property type="match status" value="2"/>
</dbReference>
<reference evidence="4" key="1">
    <citation type="submission" date="2022-09" db="EMBL/GenBank/DDBJ databases">
        <title>Rhodovastum sp. nov. RN2-1 isolated from soil in Seongnam, South Korea.</title>
        <authorList>
            <person name="Le N.T."/>
        </authorList>
    </citation>
    <scope>NUCLEOTIDE SEQUENCE</scope>
    <source>
        <strain evidence="4">RN2-1</strain>
    </source>
</reference>
<evidence type="ECO:0000259" key="3">
    <source>
        <dbReference type="PROSITE" id="PS51186"/>
    </source>
</evidence>
<evidence type="ECO:0000256" key="2">
    <source>
        <dbReference type="ARBA" id="ARBA00023315"/>
    </source>
</evidence>
<proteinExistence type="predicted"/>
<dbReference type="PROSITE" id="PS51186">
    <property type="entry name" value="GNAT"/>
    <property type="match status" value="2"/>
</dbReference>
<feature type="domain" description="N-acetyltransferase" evidence="3">
    <location>
        <begin position="182"/>
        <end position="335"/>
    </location>
</feature>
<dbReference type="InterPro" id="IPR016181">
    <property type="entry name" value="Acyl_CoA_acyltransferase"/>
</dbReference>
<evidence type="ECO:0000313" key="5">
    <source>
        <dbReference type="Proteomes" id="UP001165679"/>
    </source>
</evidence>
<dbReference type="Gene3D" id="3.40.630.30">
    <property type="match status" value="2"/>
</dbReference>
<gene>
    <name evidence="4" type="ORF">OL599_13790</name>
</gene>
<keyword evidence="1" id="KW-0808">Transferase</keyword>
<protein>
    <submittedName>
        <fullName evidence="4">GNAT family N-acetyltransferase</fullName>
    </submittedName>
</protein>
<dbReference type="GO" id="GO:0016747">
    <property type="term" value="F:acyltransferase activity, transferring groups other than amino-acyl groups"/>
    <property type="evidence" value="ECO:0007669"/>
    <property type="project" value="InterPro"/>
</dbReference>
<comment type="caution">
    <text evidence="4">The sequence shown here is derived from an EMBL/GenBank/DDBJ whole genome shotgun (WGS) entry which is preliminary data.</text>
</comment>
<dbReference type="PANTHER" id="PTHR43877">
    <property type="entry name" value="AMINOALKYLPHOSPHONATE N-ACETYLTRANSFERASE-RELATED-RELATED"/>
    <property type="match status" value="1"/>
</dbReference>
<feature type="domain" description="N-acetyltransferase" evidence="3">
    <location>
        <begin position="5"/>
        <end position="163"/>
    </location>
</feature>
<dbReference type="CDD" id="cd04301">
    <property type="entry name" value="NAT_SF"/>
    <property type="match status" value="2"/>
</dbReference>
<accession>A0AA42CI72</accession>
<keyword evidence="2" id="KW-0012">Acyltransferase</keyword>
<dbReference type="AlphaFoldDB" id="A0AA42CI72"/>
<dbReference type="InterPro" id="IPR000182">
    <property type="entry name" value="GNAT_dom"/>
</dbReference>
<evidence type="ECO:0000256" key="1">
    <source>
        <dbReference type="ARBA" id="ARBA00022679"/>
    </source>
</evidence>
<evidence type="ECO:0000313" key="4">
    <source>
        <dbReference type="EMBL" id="MCW3475652.1"/>
    </source>
</evidence>
<dbReference type="Proteomes" id="UP001165679">
    <property type="component" value="Unassembled WGS sequence"/>
</dbReference>
<organism evidence="4 5">
    <name type="scientific">Limobrevibacterium gyesilva</name>
    <dbReference type="NCBI Taxonomy" id="2991712"/>
    <lineage>
        <taxon>Bacteria</taxon>
        <taxon>Pseudomonadati</taxon>
        <taxon>Pseudomonadota</taxon>
        <taxon>Alphaproteobacteria</taxon>
        <taxon>Acetobacterales</taxon>
        <taxon>Acetobacteraceae</taxon>
        <taxon>Limobrevibacterium</taxon>
    </lineage>
</organism>
<keyword evidence="5" id="KW-1185">Reference proteome</keyword>